<feature type="compositionally biased region" description="Basic and acidic residues" evidence="1">
    <location>
        <begin position="110"/>
        <end position="124"/>
    </location>
</feature>
<accession>A0A2P1GMB5</accession>
<sequence length="264" mass="28679">MSTGVFYTSDGNGGYKAWKSGDPIVGGLWSEDKIITQTRDSFQQLSLNAPPFQPRGQPNYHNDGSFGTNSGGRFRGRGRGFIQRGRGRGFNQQSRGPAQRGRGGVLQGSYREDFVRGRSRERGPNSRSASRSRSRGRKQENVSGPYAGHSTCTADGAAVSNNNRHPHQHSDEDLLGSREQDWQWPSQARVIGVKHIDNTDGSTQHQFLIQYSTCGGRRKGLSFGGRQNALGGDNTNNDGKETNPQPGLLGTVTNGLLNALSSES</sequence>
<evidence type="ECO:0000313" key="2">
    <source>
        <dbReference type="EMBL" id="AVM87130.1"/>
    </source>
</evidence>
<organism evidence="2">
    <name type="scientific">Hainan astro-like virus 1</name>
    <dbReference type="NCBI Taxonomy" id="2116149"/>
    <lineage>
        <taxon>Viruses</taxon>
        <taxon>Riboviria</taxon>
    </lineage>
</organism>
<evidence type="ECO:0000256" key="1">
    <source>
        <dbReference type="SAM" id="MobiDB-lite"/>
    </source>
</evidence>
<feature type="region of interest" description="Disordered" evidence="1">
    <location>
        <begin position="225"/>
        <end position="252"/>
    </location>
</feature>
<reference evidence="2" key="1">
    <citation type="journal article" date="2018" name="Nature">
        <title>The evolutionary history of vertebrate RNA viruses.</title>
        <authorList>
            <person name="Shi M."/>
            <person name="Lin X.D."/>
            <person name="Chen X."/>
            <person name="Tian J.H."/>
            <person name="Chen L.J."/>
            <person name="Li K."/>
            <person name="Wang W."/>
            <person name="Eden J.S."/>
            <person name="Shen J.J."/>
            <person name="Liu L."/>
            <person name="Holmes E.C."/>
            <person name="Zhang Y.Z."/>
        </authorList>
    </citation>
    <scope>NUCLEOTIDE SEQUENCE</scope>
    <source>
        <strain evidence="2">LPXYF118785</strain>
    </source>
</reference>
<feature type="region of interest" description="Disordered" evidence="1">
    <location>
        <begin position="48"/>
        <end position="177"/>
    </location>
</feature>
<dbReference type="EMBL" id="MG599875">
    <property type="protein sequence ID" value="AVM87130.1"/>
    <property type="molecule type" value="Genomic_RNA"/>
</dbReference>
<protein>
    <submittedName>
        <fullName evidence="2">Uncharacterized protein</fullName>
    </submittedName>
</protein>
<feature type="compositionally biased region" description="Basic and acidic residues" evidence="1">
    <location>
        <begin position="168"/>
        <end position="177"/>
    </location>
</feature>
<name>A0A2P1GMB5_9VIRU</name>
<feature type="compositionally biased region" description="Low complexity" evidence="1">
    <location>
        <begin position="80"/>
        <end position="96"/>
    </location>
</feature>
<feature type="compositionally biased region" description="Polar residues" evidence="1">
    <location>
        <begin position="233"/>
        <end position="245"/>
    </location>
</feature>
<proteinExistence type="predicted"/>